<evidence type="ECO:0000313" key="2">
    <source>
        <dbReference type="Proteomes" id="UP000317650"/>
    </source>
</evidence>
<dbReference type="EMBL" id="PYDT01000004">
    <property type="protein sequence ID" value="THU64179.1"/>
    <property type="molecule type" value="Genomic_DNA"/>
</dbReference>
<name>A0A4S8JQC8_MUSBA</name>
<keyword evidence="2" id="KW-1185">Reference proteome</keyword>
<accession>A0A4S8JQC8</accession>
<reference evidence="1 2" key="1">
    <citation type="journal article" date="2019" name="Nat. Plants">
        <title>Genome sequencing of Musa balbisiana reveals subgenome evolution and function divergence in polyploid bananas.</title>
        <authorList>
            <person name="Yao X."/>
        </authorList>
    </citation>
    <scope>NUCLEOTIDE SEQUENCE [LARGE SCALE GENOMIC DNA]</scope>
    <source>
        <strain evidence="2">cv. DH-PKW</strain>
        <tissue evidence="1">Leaves</tissue>
    </source>
</reference>
<protein>
    <submittedName>
        <fullName evidence="1">Uncharacterized protein</fullName>
    </submittedName>
</protein>
<dbReference type="AlphaFoldDB" id="A0A4S8JQC8"/>
<evidence type="ECO:0000313" key="1">
    <source>
        <dbReference type="EMBL" id="THU64179.1"/>
    </source>
</evidence>
<proteinExistence type="predicted"/>
<comment type="caution">
    <text evidence="1">The sequence shown here is derived from an EMBL/GenBank/DDBJ whole genome shotgun (WGS) entry which is preliminary data.</text>
</comment>
<dbReference type="Proteomes" id="UP000317650">
    <property type="component" value="Chromosome 1"/>
</dbReference>
<gene>
    <name evidence="1" type="ORF">C4D60_Mb01t23740</name>
</gene>
<organism evidence="1 2">
    <name type="scientific">Musa balbisiana</name>
    <name type="common">Banana</name>
    <dbReference type="NCBI Taxonomy" id="52838"/>
    <lineage>
        <taxon>Eukaryota</taxon>
        <taxon>Viridiplantae</taxon>
        <taxon>Streptophyta</taxon>
        <taxon>Embryophyta</taxon>
        <taxon>Tracheophyta</taxon>
        <taxon>Spermatophyta</taxon>
        <taxon>Magnoliopsida</taxon>
        <taxon>Liliopsida</taxon>
        <taxon>Zingiberales</taxon>
        <taxon>Musaceae</taxon>
        <taxon>Musa</taxon>
    </lineage>
</organism>
<sequence length="130" mass="14568">MSRREPKGKKASDAEVISWKQKKDLADMEEMAVGKQLEELIAWTDMIEAMSDEQLKDYVLNRPESLRSVKTGKNAPGKKVGTLALRSSFIEIQCQFPQARSSGKSCSPSQGLMATVWKYHKEDDDEASIS</sequence>